<dbReference type="Gene3D" id="3.40.630.30">
    <property type="match status" value="1"/>
</dbReference>
<dbReference type="AlphaFoldDB" id="A0A7Z2T2R2"/>
<proteinExistence type="predicted"/>
<gene>
    <name evidence="2" type="ORF">GT360_06610</name>
</gene>
<dbReference type="KEGG" id="vas:GT360_06610"/>
<feature type="domain" description="N-acetyltransferase" evidence="1">
    <location>
        <begin position="51"/>
        <end position="196"/>
    </location>
</feature>
<dbReference type="EMBL" id="CP047475">
    <property type="protein sequence ID" value="QIA63206.1"/>
    <property type="molecule type" value="Genomic_DNA"/>
</dbReference>
<dbReference type="PROSITE" id="PS51186">
    <property type="entry name" value="GNAT"/>
    <property type="match status" value="1"/>
</dbReference>
<dbReference type="CDD" id="cd04301">
    <property type="entry name" value="NAT_SF"/>
    <property type="match status" value="1"/>
</dbReference>
<protein>
    <submittedName>
        <fullName evidence="2">GNAT family N-acetyltransferase</fullName>
    </submittedName>
</protein>
<name>A0A7Z2T2R2_9VIBR</name>
<dbReference type="SUPFAM" id="SSF55729">
    <property type="entry name" value="Acyl-CoA N-acyltransferases (Nat)"/>
    <property type="match status" value="1"/>
</dbReference>
<evidence type="ECO:0000313" key="3">
    <source>
        <dbReference type="Proteomes" id="UP000464262"/>
    </source>
</evidence>
<keyword evidence="2" id="KW-0808">Transferase</keyword>
<dbReference type="Pfam" id="PF00583">
    <property type="entry name" value="Acetyltransf_1"/>
    <property type="match status" value="1"/>
</dbReference>
<dbReference type="InterPro" id="IPR000182">
    <property type="entry name" value="GNAT_dom"/>
</dbReference>
<sequence length="196" mass="22652">MLSKLKDLYGRIFINQAKTPLPIPEARRKHLSIAKGITPLEPEDVGWVMSEIINESGHGHFDKQFLQPMTHDELRAKLFSTIDKGYFDSDGKRSHGAIYGKYVKGKIVGFMWIKQANQLEYEIVMMGVDREYRRRGIATEFMQMMLEKVIPATGQSRAQASLYMTSQHMMKLLRTAGFKKAKKQPEKQRVLLERFV</sequence>
<dbReference type="GO" id="GO:0016747">
    <property type="term" value="F:acyltransferase activity, transferring groups other than amino-acyl groups"/>
    <property type="evidence" value="ECO:0007669"/>
    <property type="project" value="InterPro"/>
</dbReference>
<accession>A0A7Z2T2R2</accession>
<reference evidence="2 3" key="1">
    <citation type="submission" date="2020-01" db="EMBL/GenBank/DDBJ databases">
        <title>Whole genome and functional gene identification of agarase of Vibrio HN897.</title>
        <authorList>
            <person name="Liu Y."/>
            <person name="Zhao Z."/>
        </authorList>
    </citation>
    <scope>NUCLEOTIDE SEQUENCE [LARGE SCALE GENOMIC DNA]</scope>
    <source>
        <strain evidence="2 3">HN897</strain>
    </source>
</reference>
<dbReference type="RefSeq" id="WP_164648110.1">
    <property type="nucleotide sequence ID" value="NZ_CP047475.1"/>
</dbReference>
<evidence type="ECO:0000259" key="1">
    <source>
        <dbReference type="PROSITE" id="PS51186"/>
    </source>
</evidence>
<keyword evidence="3" id="KW-1185">Reference proteome</keyword>
<organism evidence="2 3">
    <name type="scientific">Vibrio astriarenae</name>
    <dbReference type="NCBI Taxonomy" id="1481923"/>
    <lineage>
        <taxon>Bacteria</taxon>
        <taxon>Pseudomonadati</taxon>
        <taxon>Pseudomonadota</taxon>
        <taxon>Gammaproteobacteria</taxon>
        <taxon>Vibrionales</taxon>
        <taxon>Vibrionaceae</taxon>
        <taxon>Vibrio</taxon>
    </lineage>
</organism>
<evidence type="ECO:0000313" key="2">
    <source>
        <dbReference type="EMBL" id="QIA63206.1"/>
    </source>
</evidence>
<dbReference type="Proteomes" id="UP000464262">
    <property type="component" value="Chromosome 1"/>
</dbReference>
<dbReference type="InterPro" id="IPR016181">
    <property type="entry name" value="Acyl_CoA_acyltransferase"/>
</dbReference>